<dbReference type="Gene3D" id="3.80.10.10">
    <property type="entry name" value="Ribonuclease Inhibitor"/>
    <property type="match status" value="1"/>
</dbReference>
<gene>
    <name evidence="1" type="ORF">Acr_24g0013340</name>
</gene>
<proteinExistence type="predicted"/>
<dbReference type="Proteomes" id="UP000585474">
    <property type="component" value="Unassembled WGS sequence"/>
</dbReference>
<reference evidence="1 2" key="1">
    <citation type="submission" date="2019-07" db="EMBL/GenBank/DDBJ databases">
        <title>De Novo Assembly of kiwifruit Actinidia rufa.</title>
        <authorList>
            <person name="Sugita-Konishi S."/>
            <person name="Sato K."/>
            <person name="Mori E."/>
            <person name="Abe Y."/>
            <person name="Kisaki G."/>
            <person name="Hamano K."/>
            <person name="Suezawa K."/>
            <person name="Otani M."/>
            <person name="Fukuda T."/>
            <person name="Manabe T."/>
            <person name="Gomi K."/>
            <person name="Tabuchi M."/>
            <person name="Akimitsu K."/>
            <person name="Kataoka I."/>
        </authorList>
    </citation>
    <scope>NUCLEOTIDE SEQUENCE [LARGE SCALE GENOMIC DNA]</scope>
    <source>
        <strain evidence="2">cv. Fuchu</strain>
    </source>
</reference>
<dbReference type="InterPro" id="IPR032675">
    <property type="entry name" value="LRR_dom_sf"/>
</dbReference>
<keyword evidence="2" id="KW-1185">Reference proteome</keyword>
<accession>A0A7J0GX62</accession>
<organism evidence="1 2">
    <name type="scientific">Actinidia rufa</name>
    <dbReference type="NCBI Taxonomy" id="165716"/>
    <lineage>
        <taxon>Eukaryota</taxon>
        <taxon>Viridiplantae</taxon>
        <taxon>Streptophyta</taxon>
        <taxon>Embryophyta</taxon>
        <taxon>Tracheophyta</taxon>
        <taxon>Spermatophyta</taxon>
        <taxon>Magnoliopsida</taxon>
        <taxon>eudicotyledons</taxon>
        <taxon>Gunneridae</taxon>
        <taxon>Pentapetalae</taxon>
        <taxon>asterids</taxon>
        <taxon>Ericales</taxon>
        <taxon>Actinidiaceae</taxon>
        <taxon>Actinidia</taxon>
    </lineage>
</organism>
<evidence type="ECO:0000313" key="2">
    <source>
        <dbReference type="Proteomes" id="UP000585474"/>
    </source>
</evidence>
<protein>
    <submittedName>
        <fullName evidence="1">Uncharacterized protein</fullName>
    </submittedName>
</protein>
<sequence length="266" mass="29824">MRSEAIVFSLRFLNISTFHICFCYGIGSSNIMCLETESQALLKLKRDLKDPLNGLSSWAGAEGLFSLSGLISLRISHLESLMASIPEKLSSFRHNQHENFRFHSYMVLENIFPGPLPFISSMTDWVDLSNDSFSASVVVTQFRLKAEDSCCVWQYTVPVQIETMALFSSNIMCLEIERQAVVKFKHDPFKSIDCPLGLLSTAVNGLELSATTLPVTSMKSSFVIRIVIRIFLLSRMVSKLTQGLRIQMPSFIDSLMYLILSGVGIQ</sequence>
<dbReference type="AlphaFoldDB" id="A0A7J0GX62"/>
<comment type="caution">
    <text evidence="1">The sequence shown here is derived from an EMBL/GenBank/DDBJ whole genome shotgun (WGS) entry which is preliminary data.</text>
</comment>
<dbReference type="EMBL" id="BJWL01000024">
    <property type="protein sequence ID" value="GFZ15144.1"/>
    <property type="molecule type" value="Genomic_DNA"/>
</dbReference>
<name>A0A7J0GX62_9ERIC</name>
<evidence type="ECO:0000313" key="1">
    <source>
        <dbReference type="EMBL" id="GFZ15144.1"/>
    </source>
</evidence>